<name>A0ABS1F0B8_9PROT</name>
<dbReference type="PANTHER" id="PTHR10422">
    <property type="entry name" value="CYTOCHROME C OXIDASE SUBUNIT 1"/>
    <property type="match status" value="1"/>
</dbReference>
<feature type="transmembrane region" description="Helical" evidence="16">
    <location>
        <begin position="123"/>
        <end position="143"/>
    </location>
</feature>
<comment type="subcellular location">
    <subcellularLocation>
        <location evidence="16">Cell membrane</location>
        <topology evidence="16">Multi-pass membrane protein</topology>
    </subcellularLocation>
    <subcellularLocation>
        <location evidence="1">Membrane</location>
        <topology evidence="1">Multi-pass membrane protein</topology>
    </subcellularLocation>
</comment>
<keyword evidence="9 15" id="KW-0249">Electron transport</keyword>
<evidence type="ECO:0000256" key="15">
    <source>
        <dbReference type="RuleBase" id="RU000370"/>
    </source>
</evidence>
<comment type="pathway">
    <text evidence="2 16">Energy metabolism; oxidative phosphorylation.</text>
</comment>
<dbReference type="Proteomes" id="UP000652760">
    <property type="component" value="Unassembled WGS sequence"/>
</dbReference>
<feature type="transmembrane region" description="Helical" evidence="16">
    <location>
        <begin position="41"/>
        <end position="62"/>
    </location>
</feature>
<feature type="transmembrane region" description="Helical" evidence="16">
    <location>
        <begin position="395"/>
        <end position="416"/>
    </location>
</feature>
<proteinExistence type="inferred from homology"/>
<evidence type="ECO:0000256" key="6">
    <source>
        <dbReference type="ARBA" id="ARBA00022692"/>
    </source>
</evidence>
<feature type="region of interest" description="Disordered" evidence="17">
    <location>
        <begin position="513"/>
        <end position="547"/>
    </location>
</feature>
<keyword evidence="20" id="KW-1185">Reference proteome</keyword>
<feature type="transmembrane region" description="Helical" evidence="16">
    <location>
        <begin position="359"/>
        <end position="383"/>
    </location>
</feature>
<dbReference type="InterPro" id="IPR023616">
    <property type="entry name" value="Cyt_c_oxase-like_su1_dom"/>
</dbReference>
<dbReference type="PROSITE" id="PS00077">
    <property type="entry name" value="COX1_CUB"/>
    <property type="match status" value="1"/>
</dbReference>
<evidence type="ECO:0000256" key="10">
    <source>
        <dbReference type="ARBA" id="ARBA00022989"/>
    </source>
</evidence>
<keyword evidence="12 16" id="KW-0186">Copper</keyword>
<evidence type="ECO:0000259" key="18">
    <source>
        <dbReference type="PROSITE" id="PS50855"/>
    </source>
</evidence>
<feature type="transmembrane region" description="Helical" evidence="16">
    <location>
        <begin position="82"/>
        <end position="111"/>
    </location>
</feature>
<keyword evidence="6 15" id="KW-0812">Transmembrane</keyword>
<feature type="transmembrane region" description="Helical" evidence="16">
    <location>
        <begin position="317"/>
        <end position="338"/>
    </location>
</feature>
<evidence type="ECO:0000256" key="5">
    <source>
        <dbReference type="ARBA" id="ARBA00022660"/>
    </source>
</evidence>
<keyword evidence="3 15" id="KW-0813">Transport</keyword>
<dbReference type="PROSITE" id="PS50855">
    <property type="entry name" value="COX1"/>
    <property type="match status" value="1"/>
</dbReference>
<dbReference type="SUPFAM" id="SSF81442">
    <property type="entry name" value="Cytochrome c oxidase subunit I-like"/>
    <property type="match status" value="1"/>
</dbReference>
<keyword evidence="13 16" id="KW-0472">Membrane</keyword>
<evidence type="ECO:0000256" key="9">
    <source>
        <dbReference type="ARBA" id="ARBA00022982"/>
    </source>
</evidence>
<dbReference type="PANTHER" id="PTHR10422:SF18">
    <property type="entry name" value="CYTOCHROME C OXIDASE SUBUNIT 1"/>
    <property type="match status" value="1"/>
</dbReference>
<gene>
    <name evidence="19" type="primary">ctaD</name>
    <name evidence="19" type="ORF">JHL17_05275</name>
</gene>
<comment type="similarity">
    <text evidence="15">Belongs to the heme-copper respiratory oxidase family.</text>
</comment>
<feature type="transmembrane region" description="Helical" evidence="16">
    <location>
        <begin position="207"/>
        <end position="231"/>
    </location>
</feature>
<comment type="catalytic activity">
    <reaction evidence="14 16">
        <text>4 Fe(II)-[cytochrome c] + O2 + 8 H(+)(in) = 4 Fe(III)-[cytochrome c] + 2 H2O + 4 H(+)(out)</text>
        <dbReference type="Rhea" id="RHEA:11436"/>
        <dbReference type="Rhea" id="RHEA-COMP:10350"/>
        <dbReference type="Rhea" id="RHEA-COMP:14399"/>
        <dbReference type="ChEBI" id="CHEBI:15377"/>
        <dbReference type="ChEBI" id="CHEBI:15378"/>
        <dbReference type="ChEBI" id="CHEBI:15379"/>
        <dbReference type="ChEBI" id="CHEBI:29033"/>
        <dbReference type="ChEBI" id="CHEBI:29034"/>
        <dbReference type="EC" id="7.1.1.9"/>
    </reaction>
</comment>
<dbReference type="EC" id="7.1.1.9" evidence="16"/>
<sequence>MTSATVTGKPDEPVVATRNYLTEGGVTLRSWLLTRDHKRIAILYTLSITVFFFVGGAAATLIRLNLVTPSGIFTPDIYNRLFTLHGIVMVWFFLIPSIPNTMGNFLIPLMIGAKDLAFPRLNLLSWYLYVGAGLLALFAILIGGVDTGWTFYTPFSSLYSNGYVVLALAAVLAVGFSSILTGLNFIVTTHRMRAPGMTWYRLPVFVWSNYATSVIMVLATPVLAITLILVAAERLLKVGIFDPALGGDPLLFQHLFWFYSHPAVYIMILPGFGVISEIVPCFARKPLFGYKFVVWSSIAISVIGFFVWAHHMFVAGISLYAGLVFSLLSYVIAVPSAIKVFNWTATLHKGWISFDAPMLYALGFIGLFTIGGLTGLFVANLAFDVHVTDTYFVVAHFHYIMVGGMVSAYFGGLHYWWPKVTGRLYPEWWARIAALLIFFGFNLTFFPQFILGYLGMERRYYSYPPEFQAWNILSSAGASVLAAGYALPFFYLGWSLFRGKRAGSNPWAATGLEWQTSSPPPTHNFDRMPTVTRPPYQYRPEPEPQDV</sequence>
<dbReference type="InterPro" id="IPR000883">
    <property type="entry name" value="Cyt_C_Oxase_1"/>
</dbReference>
<dbReference type="PRINTS" id="PR01165">
    <property type="entry name" value="CYCOXIDASEI"/>
</dbReference>
<protein>
    <recommendedName>
        <fullName evidence="16">Cytochrome c oxidase subunit 1</fullName>
        <ecNumber evidence="16">7.1.1.9</ecNumber>
    </recommendedName>
</protein>
<feature type="transmembrane region" description="Helical" evidence="16">
    <location>
        <begin position="470"/>
        <end position="492"/>
    </location>
</feature>
<evidence type="ECO:0000256" key="7">
    <source>
        <dbReference type="ARBA" id="ARBA00022723"/>
    </source>
</evidence>
<dbReference type="EMBL" id="JAENHM010000018">
    <property type="protein sequence ID" value="MBK1836818.1"/>
    <property type="molecule type" value="Genomic_DNA"/>
</dbReference>
<keyword evidence="7 16" id="KW-0479">Metal-binding</keyword>
<evidence type="ECO:0000256" key="4">
    <source>
        <dbReference type="ARBA" id="ARBA00022617"/>
    </source>
</evidence>
<dbReference type="RefSeq" id="WP_200191002.1">
    <property type="nucleotide sequence ID" value="NZ_JAENHM010000018.1"/>
</dbReference>
<keyword evidence="16" id="KW-1003">Cell membrane</keyword>
<dbReference type="Pfam" id="PF00115">
    <property type="entry name" value="COX1"/>
    <property type="match status" value="1"/>
</dbReference>
<organism evidence="19 20">
    <name type="scientific">Azospirillum endophyticum</name>
    <dbReference type="NCBI Taxonomy" id="2800326"/>
    <lineage>
        <taxon>Bacteria</taxon>
        <taxon>Pseudomonadati</taxon>
        <taxon>Pseudomonadota</taxon>
        <taxon>Alphaproteobacteria</taxon>
        <taxon>Rhodospirillales</taxon>
        <taxon>Azospirillaceae</taxon>
        <taxon>Azospirillum</taxon>
    </lineage>
</organism>
<evidence type="ECO:0000256" key="2">
    <source>
        <dbReference type="ARBA" id="ARBA00004673"/>
    </source>
</evidence>
<dbReference type="InterPro" id="IPR014241">
    <property type="entry name" value="Cyt_c_oxidase_su1_bac"/>
</dbReference>
<keyword evidence="10 16" id="KW-1133">Transmembrane helix</keyword>
<evidence type="ECO:0000256" key="8">
    <source>
        <dbReference type="ARBA" id="ARBA00022967"/>
    </source>
</evidence>
<feature type="domain" description="Cytochrome oxidase subunit I profile" evidence="18">
    <location>
        <begin position="25"/>
        <end position="532"/>
    </location>
</feature>
<evidence type="ECO:0000256" key="1">
    <source>
        <dbReference type="ARBA" id="ARBA00004141"/>
    </source>
</evidence>
<comment type="function">
    <text evidence="16">Cytochrome c oxidase is the component of the respiratory chain that catalyzes the reduction of oxygen to water. Subunits 1-3 form the functional core of the enzyme complex. CO I is the catalytic subunit of the enzyme. Electrons originating in cytochrome c are transferred via the copper A center of subunit 2 and heme A of subunit 1 to the bimetallic center formed by heme A3 and copper B.</text>
</comment>
<feature type="transmembrane region" description="Helical" evidence="16">
    <location>
        <begin position="163"/>
        <end position="187"/>
    </location>
</feature>
<evidence type="ECO:0000256" key="14">
    <source>
        <dbReference type="ARBA" id="ARBA00047816"/>
    </source>
</evidence>
<feature type="transmembrane region" description="Helical" evidence="16">
    <location>
        <begin position="251"/>
        <end position="275"/>
    </location>
</feature>
<dbReference type="NCBIfam" id="TIGR02891">
    <property type="entry name" value="CtaD_CoxA"/>
    <property type="match status" value="1"/>
</dbReference>
<dbReference type="InterPro" id="IPR023615">
    <property type="entry name" value="Cyt_c_Oxase_su1_BS"/>
</dbReference>
<evidence type="ECO:0000256" key="13">
    <source>
        <dbReference type="ARBA" id="ARBA00023136"/>
    </source>
</evidence>
<keyword evidence="5 15" id="KW-0679">Respiratory chain</keyword>
<evidence type="ECO:0000313" key="20">
    <source>
        <dbReference type="Proteomes" id="UP000652760"/>
    </source>
</evidence>
<feature type="transmembrane region" description="Helical" evidence="16">
    <location>
        <begin position="428"/>
        <end position="450"/>
    </location>
</feature>
<evidence type="ECO:0000256" key="12">
    <source>
        <dbReference type="ARBA" id="ARBA00023008"/>
    </source>
</evidence>
<evidence type="ECO:0000256" key="11">
    <source>
        <dbReference type="ARBA" id="ARBA00023004"/>
    </source>
</evidence>
<reference evidence="20" key="1">
    <citation type="submission" date="2021-01" db="EMBL/GenBank/DDBJ databases">
        <title>Genome public.</title>
        <authorList>
            <person name="Liu C."/>
            <person name="Sun Q."/>
        </authorList>
    </citation>
    <scope>NUCLEOTIDE SEQUENCE [LARGE SCALE GENOMIC DNA]</scope>
    <source>
        <strain evidence="20">YIM B02556</strain>
    </source>
</reference>
<keyword evidence="8" id="KW-1278">Translocase</keyword>
<comment type="caution">
    <text evidence="19">The sequence shown here is derived from an EMBL/GenBank/DDBJ whole genome shotgun (WGS) entry which is preliminary data.</text>
</comment>
<evidence type="ECO:0000256" key="16">
    <source>
        <dbReference type="RuleBase" id="RU363061"/>
    </source>
</evidence>
<keyword evidence="4 15" id="KW-0349">Heme</keyword>
<evidence type="ECO:0000313" key="19">
    <source>
        <dbReference type="EMBL" id="MBK1836818.1"/>
    </source>
</evidence>
<evidence type="ECO:0000256" key="17">
    <source>
        <dbReference type="SAM" id="MobiDB-lite"/>
    </source>
</evidence>
<dbReference type="InterPro" id="IPR036927">
    <property type="entry name" value="Cyt_c_oxase-like_su1_sf"/>
</dbReference>
<accession>A0ABS1F0B8</accession>
<keyword evidence="11 16" id="KW-0408">Iron</keyword>
<feature type="transmembrane region" description="Helical" evidence="16">
    <location>
        <begin position="287"/>
        <end position="311"/>
    </location>
</feature>
<dbReference type="Gene3D" id="1.20.210.10">
    <property type="entry name" value="Cytochrome c oxidase-like, subunit I domain"/>
    <property type="match status" value="1"/>
</dbReference>
<evidence type="ECO:0000256" key="3">
    <source>
        <dbReference type="ARBA" id="ARBA00022448"/>
    </source>
</evidence>